<keyword evidence="3" id="KW-1185">Reference proteome</keyword>
<dbReference type="RefSeq" id="WP_095608023.1">
    <property type="nucleotide sequence ID" value="NZ_LMVN01000002.1"/>
</dbReference>
<reference evidence="2 4" key="1">
    <citation type="submission" date="2016-04" db="EMBL/GenBank/DDBJ databases">
        <title>Genome sequence of Methanosphaera cuniculi DSM 4103.</title>
        <authorList>
            <person name="Poehlein A."/>
            <person name="Seedorf H."/>
            <person name="Daniel R."/>
        </authorList>
    </citation>
    <scope>NUCLEOTIDE SEQUENCE [LARGE SCALE GENOMIC DNA]</scope>
    <source>
        <strain evidence="2 4">DSM 4103</strain>
    </source>
</reference>
<sequence>MTYFRNKFDDEFKVLCEFIEPKGGVIQLQGHNDYYAHFTKVNVRDEINRAKTPVKVIPLLLFNHLESSNKRKYVSDIDENGNLIYSPEDQTIPTEGKFHNAIVCHDQAETEIYATFDPTIRETMERPFTCDFAPPVGEYITSEYEQEYNVEEDEE</sequence>
<reference evidence="1 3" key="2">
    <citation type="journal article" date="2017" name="BMC Genomics">
        <title>Genomic analysis of methanogenic archaea reveals a shift towards energy conservation.</title>
        <authorList>
            <person name="Gilmore S.P."/>
            <person name="Henske J.K."/>
            <person name="Sexton J.A."/>
            <person name="Solomon K.V."/>
            <person name="Seppala S."/>
            <person name="Yoo J.I."/>
            <person name="Huyett L.M."/>
            <person name="Pressman A."/>
            <person name="Cogan J.Z."/>
            <person name="Kivenson V."/>
            <person name="Peng X."/>
            <person name="Tan Y."/>
            <person name="Valentine D.L."/>
            <person name="O'Malley M.A."/>
        </authorList>
    </citation>
    <scope>NUCLEOTIDE SEQUENCE [LARGE SCALE GENOMIC DNA]</scope>
    <source>
        <strain evidence="1 3">1R-7</strain>
    </source>
</reference>
<evidence type="ECO:0000313" key="3">
    <source>
        <dbReference type="Proteomes" id="UP000217528"/>
    </source>
</evidence>
<dbReference type="EMBL" id="LWMS01000044">
    <property type="protein sequence ID" value="PWL07758.1"/>
    <property type="molecule type" value="Genomic_DNA"/>
</dbReference>
<evidence type="ECO:0000313" key="4">
    <source>
        <dbReference type="Proteomes" id="UP000246004"/>
    </source>
</evidence>
<dbReference type="EMBL" id="LMVN01000002">
    <property type="protein sequence ID" value="PAV08123.1"/>
    <property type="molecule type" value="Genomic_DNA"/>
</dbReference>
<comment type="caution">
    <text evidence="1">The sequence shown here is derived from an EMBL/GenBank/DDBJ whole genome shotgun (WGS) entry which is preliminary data.</text>
</comment>
<dbReference type="AlphaFoldDB" id="A0A2A2HFV7"/>
<proteinExistence type="predicted"/>
<dbReference type="Proteomes" id="UP000246004">
    <property type="component" value="Unassembled WGS sequence"/>
</dbReference>
<organism evidence="1 3">
    <name type="scientific">Methanosphaera cuniculi</name>
    <dbReference type="NCBI Taxonomy" id="1077256"/>
    <lineage>
        <taxon>Archaea</taxon>
        <taxon>Methanobacteriati</taxon>
        <taxon>Methanobacteriota</taxon>
        <taxon>Methanomada group</taxon>
        <taxon>Methanobacteria</taxon>
        <taxon>Methanobacteriales</taxon>
        <taxon>Methanobacteriaceae</taxon>
        <taxon>Methanosphaera</taxon>
    </lineage>
</organism>
<protein>
    <submittedName>
        <fullName evidence="1">Uncharacterized protein</fullName>
    </submittedName>
</protein>
<accession>A0A2A2HFV7</accession>
<name>A0A2A2HFV7_9EURY</name>
<gene>
    <name evidence="1" type="ORF">ASJ82_01260</name>
    <name evidence="2" type="ORF">MSCUN_12890</name>
</gene>
<evidence type="ECO:0000313" key="2">
    <source>
        <dbReference type="EMBL" id="PWL07758.1"/>
    </source>
</evidence>
<evidence type="ECO:0000313" key="1">
    <source>
        <dbReference type="EMBL" id="PAV08123.1"/>
    </source>
</evidence>
<dbReference type="Proteomes" id="UP000217528">
    <property type="component" value="Unassembled WGS sequence"/>
</dbReference>